<keyword evidence="7" id="KW-0650">Protein phosphatase inhibitor</keyword>
<dbReference type="Pfam" id="PF05395">
    <property type="entry name" value="DARPP-32"/>
    <property type="match status" value="1"/>
</dbReference>
<dbReference type="OMA" id="EDPCEGD"/>
<accession>A0A452GB48</accession>
<evidence type="ECO:0000256" key="9">
    <source>
        <dbReference type="ARBA" id="ARBA00030254"/>
    </source>
</evidence>
<dbReference type="InterPro" id="IPR008466">
    <property type="entry name" value="PPP1R1A/B/C"/>
</dbReference>
<feature type="region of interest" description="Disordered" evidence="10">
    <location>
        <begin position="41"/>
        <end position="206"/>
    </location>
</feature>
<reference evidence="11 12" key="1">
    <citation type="submission" date="2016-04" db="EMBL/GenBank/DDBJ databases">
        <title>Polished mammalian reference genomes with single-molecule sequencing and chromosome conformation capture applied to the Capra hircus genome.</title>
        <authorList>
            <person name="Bickhart D.M."/>
            <person name="Koren S."/>
            <person name="Rosen B."/>
            <person name="Hastie A."/>
            <person name="Liachko I."/>
            <person name="Sullivan S.T."/>
            <person name="Burton J."/>
            <person name="Sayre B.L."/>
            <person name="Huson H.J."/>
            <person name="Lee J."/>
            <person name="Lam E."/>
            <person name="Kelley C.M."/>
            <person name="Hutchison J.L."/>
            <person name="Zhou Y."/>
            <person name="Sun J."/>
            <person name="Crisa A."/>
            <person name="Schwartz J.C."/>
            <person name="Hammond J.A."/>
            <person name="Schroeder S.G."/>
            <person name="Liu G.E."/>
            <person name="Dunham M."/>
            <person name="Shendure J."/>
            <person name="Sonstegard T.S."/>
            <person name="Phillippy A.M."/>
            <person name="Van Tassell C.P."/>
            <person name="Smith T.P."/>
        </authorList>
    </citation>
    <scope>NUCLEOTIDE SEQUENCE [LARGE SCALE GENOMIC DNA]</scope>
</reference>
<dbReference type="EMBL" id="LWLT01000022">
    <property type="status" value="NOT_ANNOTATED_CDS"/>
    <property type="molecule type" value="Genomic_DNA"/>
</dbReference>
<protein>
    <recommendedName>
        <fullName evidence="4">Protein phosphatase 1 regulatory subunit 1B</fullName>
    </recommendedName>
    <alternativeName>
        <fullName evidence="8">DARPP-32</fullName>
    </alternativeName>
    <alternativeName>
        <fullName evidence="9">Dopamine- and cAMP-regulated neuronal phosphoprotein</fullName>
    </alternativeName>
</protein>
<dbReference type="STRING" id="9925.ENSCHIP00000033884"/>
<dbReference type="GO" id="GO:0035556">
    <property type="term" value="P:intracellular signal transduction"/>
    <property type="evidence" value="ECO:0007669"/>
    <property type="project" value="TreeGrafter"/>
</dbReference>
<keyword evidence="6" id="KW-0597">Phosphoprotein</keyword>
<organism evidence="11 12">
    <name type="scientific">Capra hircus</name>
    <name type="common">Goat</name>
    <dbReference type="NCBI Taxonomy" id="9925"/>
    <lineage>
        <taxon>Eukaryota</taxon>
        <taxon>Metazoa</taxon>
        <taxon>Chordata</taxon>
        <taxon>Craniata</taxon>
        <taxon>Vertebrata</taxon>
        <taxon>Euteleostomi</taxon>
        <taxon>Mammalia</taxon>
        <taxon>Eutheria</taxon>
        <taxon>Laurasiatheria</taxon>
        <taxon>Artiodactyla</taxon>
        <taxon>Ruminantia</taxon>
        <taxon>Pecora</taxon>
        <taxon>Bovidae</taxon>
        <taxon>Caprinae</taxon>
        <taxon>Capra</taxon>
    </lineage>
</organism>
<comment type="similarity">
    <text evidence="3">Belongs to the protein phosphatase inhibitor 1 family.</text>
</comment>
<dbReference type="GeneTree" id="ENSGT00730000111283"/>
<evidence type="ECO:0000256" key="6">
    <source>
        <dbReference type="ARBA" id="ARBA00022553"/>
    </source>
</evidence>
<feature type="compositionally biased region" description="Basic and acidic residues" evidence="10">
    <location>
        <begin position="195"/>
        <end position="206"/>
    </location>
</feature>
<name>A0A452GB48_CAPHI</name>
<feature type="region of interest" description="Disordered" evidence="10">
    <location>
        <begin position="1"/>
        <end position="23"/>
    </location>
</feature>
<dbReference type="GO" id="GO:0005737">
    <property type="term" value="C:cytoplasm"/>
    <property type="evidence" value="ECO:0007669"/>
    <property type="project" value="UniProtKB-SubCell"/>
</dbReference>
<dbReference type="GO" id="GO:0004864">
    <property type="term" value="F:protein phosphatase inhibitor activity"/>
    <property type="evidence" value="ECO:0007669"/>
    <property type="project" value="UniProtKB-KW"/>
</dbReference>
<reference evidence="11" key="3">
    <citation type="submission" date="2025-09" db="UniProtKB">
        <authorList>
            <consortium name="Ensembl"/>
        </authorList>
    </citation>
    <scope>IDENTIFICATION</scope>
</reference>
<evidence type="ECO:0000256" key="1">
    <source>
        <dbReference type="ARBA" id="ARBA00002900"/>
    </source>
</evidence>
<evidence type="ECO:0000313" key="11">
    <source>
        <dbReference type="Ensembl" id="ENSCHIP00000033884.1"/>
    </source>
</evidence>
<dbReference type="PANTHER" id="PTHR15417">
    <property type="entry name" value="PROTEIN PHOSPHATASE INHIBITOR AND DOPAMINE- AND CAMP-REGULATED NEURONAL PHOSPHOPROTEIN"/>
    <property type="match status" value="1"/>
</dbReference>
<dbReference type="PANTHER" id="PTHR15417:SF2">
    <property type="entry name" value="PROTEIN PHOSPHATASE 1 REGULATORY SUBUNIT 1B"/>
    <property type="match status" value="1"/>
</dbReference>
<dbReference type="Ensembl" id="ENSCHIT00000041764.1">
    <property type="protein sequence ID" value="ENSCHIP00000033884.1"/>
    <property type="gene ID" value="ENSCHIG00000027251.1"/>
</dbReference>
<evidence type="ECO:0000256" key="2">
    <source>
        <dbReference type="ARBA" id="ARBA00004496"/>
    </source>
</evidence>
<evidence type="ECO:0000313" key="12">
    <source>
        <dbReference type="Proteomes" id="UP000291000"/>
    </source>
</evidence>
<sequence length="206" mass="22983">MDPKDRKKIQFSVPAPPSQLDPRQVEMIRRRRPTPAMLFRLSEHSSPGGPFNLALPRQRASGEGHHLKSKRPNPCAYTPPSLKAVQRIAESHLQSISNVGENQASEEEDELGELRELGYPREEEEEEEEEDEEEEEEDSQAEVLKGSRGSAGQKTTYGQGLEGPWERPPPLDGPQRDGSSEDQVEDPALNEPGEEPQRPAHPEPGT</sequence>
<gene>
    <name evidence="11" type="primary">PPP1R1B</name>
</gene>
<feature type="compositionally biased region" description="Basic and acidic residues" evidence="10">
    <location>
        <begin position="112"/>
        <end position="121"/>
    </location>
</feature>
<comment type="function">
    <text evidence="1">Inhibitor of protein-phosphatase 1.</text>
</comment>
<reference evidence="11" key="2">
    <citation type="submission" date="2025-08" db="UniProtKB">
        <authorList>
            <consortium name="Ensembl"/>
        </authorList>
    </citation>
    <scope>IDENTIFICATION</scope>
</reference>
<keyword evidence="5" id="KW-0963">Cytoplasm</keyword>
<feature type="compositionally biased region" description="Acidic residues" evidence="10">
    <location>
        <begin position="122"/>
        <end position="140"/>
    </location>
</feature>
<dbReference type="Proteomes" id="UP000291000">
    <property type="component" value="Chromosome 19"/>
</dbReference>
<evidence type="ECO:0000256" key="8">
    <source>
        <dbReference type="ARBA" id="ARBA00029874"/>
    </source>
</evidence>
<dbReference type="Bgee" id="ENSCHIG00000027251">
    <property type="expression patterns" value="Expressed in prefrontal cortex and 16 other cell types or tissues"/>
</dbReference>
<comment type="subcellular location">
    <subcellularLocation>
        <location evidence="2">Cytoplasm</location>
    </subcellularLocation>
</comment>
<keyword evidence="12" id="KW-1185">Reference proteome</keyword>
<feature type="compositionally biased region" description="Polar residues" evidence="10">
    <location>
        <begin position="92"/>
        <end position="103"/>
    </location>
</feature>
<evidence type="ECO:0000256" key="10">
    <source>
        <dbReference type="SAM" id="MobiDB-lite"/>
    </source>
</evidence>
<evidence type="ECO:0000256" key="3">
    <source>
        <dbReference type="ARBA" id="ARBA00007775"/>
    </source>
</evidence>
<evidence type="ECO:0000256" key="4">
    <source>
        <dbReference type="ARBA" id="ARBA00020090"/>
    </source>
</evidence>
<evidence type="ECO:0000256" key="7">
    <source>
        <dbReference type="ARBA" id="ARBA00023272"/>
    </source>
</evidence>
<evidence type="ECO:0000256" key="5">
    <source>
        <dbReference type="ARBA" id="ARBA00022490"/>
    </source>
</evidence>
<dbReference type="AlphaFoldDB" id="A0A452GB48"/>
<proteinExistence type="inferred from homology"/>